<dbReference type="InterPro" id="IPR006860">
    <property type="entry name" value="FecR"/>
</dbReference>
<dbReference type="GO" id="GO:0016989">
    <property type="term" value="F:sigma factor antagonist activity"/>
    <property type="evidence" value="ECO:0007669"/>
    <property type="project" value="TreeGrafter"/>
</dbReference>
<dbReference type="FunFam" id="2.60.120.1440:FF:000001">
    <property type="entry name" value="Putative anti-sigma factor"/>
    <property type="match status" value="1"/>
</dbReference>
<feature type="domain" description="Protein FecR C-terminal" evidence="3">
    <location>
        <begin position="263"/>
        <end position="324"/>
    </location>
</feature>
<keyword evidence="1" id="KW-0472">Membrane</keyword>
<dbReference type="PIRSF" id="PIRSF018266">
    <property type="entry name" value="FecR"/>
    <property type="match status" value="1"/>
</dbReference>
<organism evidence="4 5">
    <name type="scientific">Daejeonella lutea</name>
    <dbReference type="NCBI Taxonomy" id="572036"/>
    <lineage>
        <taxon>Bacteria</taxon>
        <taxon>Pseudomonadati</taxon>
        <taxon>Bacteroidota</taxon>
        <taxon>Sphingobacteriia</taxon>
        <taxon>Sphingobacteriales</taxon>
        <taxon>Sphingobacteriaceae</taxon>
        <taxon>Daejeonella</taxon>
    </lineage>
</organism>
<dbReference type="STRING" id="572036.SAMN05661099_1658"/>
<dbReference type="PANTHER" id="PTHR30273">
    <property type="entry name" value="PERIPLASMIC SIGNAL SENSOR AND SIGMA FACTOR ACTIVATOR FECR-RELATED"/>
    <property type="match status" value="1"/>
</dbReference>
<name>A0A1T5BRW5_9SPHI</name>
<evidence type="ECO:0000256" key="1">
    <source>
        <dbReference type="SAM" id="Phobius"/>
    </source>
</evidence>
<accession>A0A1T5BRW5</accession>
<keyword evidence="1" id="KW-1133">Transmembrane helix</keyword>
<dbReference type="Proteomes" id="UP000189981">
    <property type="component" value="Unassembled WGS sequence"/>
</dbReference>
<dbReference type="InterPro" id="IPR012373">
    <property type="entry name" value="Ferrdict_sens_TM"/>
</dbReference>
<dbReference type="Gene3D" id="3.55.50.30">
    <property type="match status" value="1"/>
</dbReference>
<dbReference type="AlphaFoldDB" id="A0A1T5BRW5"/>
<keyword evidence="5" id="KW-1185">Reference proteome</keyword>
<gene>
    <name evidence="4" type="ORF">SAMN05661099_1658</name>
</gene>
<evidence type="ECO:0000313" key="5">
    <source>
        <dbReference type="Proteomes" id="UP000189981"/>
    </source>
</evidence>
<dbReference type="Gene3D" id="2.60.120.1440">
    <property type="match status" value="1"/>
</dbReference>
<dbReference type="RefSeq" id="WP_170878407.1">
    <property type="nucleotide sequence ID" value="NZ_FUYR01000001.1"/>
</dbReference>
<dbReference type="InterPro" id="IPR032508">
    <property type="entry name" value="FecR_C"/>
</dbReference>
<keyword evidence="1" id="KW-0812">Transmembrane</keyword>
<evidence type="ECO:0000313" key="4">
    <source>
        <dbReference type="EMBL" id="SKB49869.1"/>
    </source>
</evidence>
<evidence type="ECO:0000259" key="3">
    <source>
        <dbReference type="Pfam" id="PF16344"/>
    </source>
</evidence>
<feature type="transmembrane region" description="Helical" evidence="1">
    <location>
        <begin position="87"/>
        <end position="106"/>
    </location>
</feature>
<sequence>MNTNQERAKQLISRYRNLSQQDSIWLSNYLESADPDEFREFLEPHPEGEKSPEADLLDKAVSAKLLSSIHKRISSESGNPPVRKWPAALLAIAASLLLLLTIGIFYRNNLSIITGQEQLSAATSWGERKTIILPDGTKVWLAPGTKLNYPDRFQGNIRPVELEGEAFFEVSHDKEHPFIISSGEVKTTVLGTSFNVSAYQKEQTIKVAVLSGKVRVEASEQGKTQRQILLPNQQAILEKSSKSLSMQSYPQSSKYLLQREGRFEYQGAPIQDLAAEMERQFNVRFVVDESLKGKAFYGSLDMNNKPAEILKKLSLVMETTWEEKAGVYFINP</sequence>
<protein>
    <submittedName>
        <fullName evidence="4">FecR family protein</fullName>
    </submittedName>
</protein>
<reference evidence="5" key="1">
    <citation type="submission" date="2017-02" db="EMBL/GenBank/DDBJ databases">
        <authorList>
            <person name="Varghese N."/>
            <person name="Submissions S."/>
        </authorList>
    </citation>
    <scope>NUCLEOTIDE SEQUENCE [LARGE SCALE GENOMIC DNA]</scope>
    <source>
        <strain evidence="5">DSM 22385</strain>
    </source>
</reference>
<proteinExistence type="predicted"/>
<evidence type="ECO:0000259" key="2">
    <source>
        <dbReference type="Pfam" id="PF04773"/>
    </source>
</evidence>
<dbReference type="PANTHER" id="PTHR30273:SF2">
    <property type="entry name" value="PROTEIN FECR"/>
    <property type="match status" value="1"/>
</dbReference>
<dbReference type="Pfam" id="PF16344">
    <property type="entry name" value="FecR_C"/>
    <property type="match status" value="1"/>
</dbReference>
<feature type="domain" description="FecR protein" evidence="2">
    <location>
        <begin position="122"/>
        <end position="215"/>
    </location>
</feature>
<dbReference type="Pfam" id="PF04773">
    <property type="entry name" value="FecR"/>
    <property type="match status" value="1"/>
</dbReference>
<dbReference type="EMBL" id="FUYR01000001">
    <property type="protein sequence ID" value="SKB49869.1"/>
    <property type="molecule type" value="Genomic_DNA"/>
</dbReference>